<organism evidence="2 3">
    <name type="scientific">Sandaracinus amylolyticus</name>
    <dbReference type="NCBI Taxonomy" id="927083"/>
    <lineage>
        <taxon>Bacteria</taxon>
        <taxon>Pseudomonadati</taxon>
        <taxon>Myxococcota</taxon>
        <taxon>Polyangia</taxon>
        <taxon>Polyangiales</taxon>
        <taxon>Sandaracinaceae</taxon>
        <taxon>Sandaracinus</taxon>
    </lineage>
</organism>
<proteinExistence type="predicted"/>
<keyword evidence="3" id="KW-1185">Reference proteome</keyword>
<accession>A0A0F6W299</accession>
<evidence type="ECO:0000313" key="3">
    <source>
        <dbReference type="Proteomes" id="UP000034883"/>
    </source>
</evidence>
<evidence type="ECO:0000313" key="2">
    <source>
        <dbReference type="EMBL" id="AKF05421.1"/>
    </source>
</evidence>
<name>A0A0F6W299_9BACT</name>
<dbReference type="Gene3D" id="2.60.220.30">
    <property type="match status" value="1"/>
</dbReference>
<dbReference type="AlphaFoldDB" id="A0A0F6W299"/>
<protein>
    <submittedName>
        <fullName evidence="2">Uncharacterized protein</fullName>
    </submittedName>
</protein>
<gene>
    <name evidence="2" type="ORF">DB32_002570</name>
</gene>
<dbReference type="Proteomes" id="UP000034883">
    <property type="component" value="Chromosome"/>
</dbReference>
<reference evidence="2 3" key="1">
    <citation type="submission" date="2015-03" db="EMBL/GenBank/DDBJ databases">
        <title>Genome assembly of Sandaracinus amylolyticus DSM 53668.</title>
        <authorList>
            <person name="Sharma G."/>
            <person name="Subramanian S."/>
        </authorList>
    </citation>
    <scope>NUCLEOTIDE SEQUENCE [LARGE SCALE GENOMIC DNA]</scope>
    <source>
        <strain evidence="2 3">DSM 53668</strain>
    </source>
</reference>
<dbReference type="STRING" id="927083.DB32_002570"/>
<sequence>MLASAIVGAEGGRIEGDGIVLEIPAGALEGATRITVSVEDAPSDERYALRSPLYRFEPSGLVFAEPVHVVLEAPAAAPGSVLLWSREGDETSFDFAGFVEDGVAAAAVRHFSYGAIADGSTCSDAPGACTGPTCEAGPAPDAECAGEESAGSCPDACAAGGGDCTGACAGDATCQGNVEPCRRLCVCDGTEPPRGMLCASDPTQSGDRPFDPSECPETNAQIGPVLANGLVERPTDGHEILGLRDGEACTGWALRSIDRHLCSCEYRGRTLCRRPWDDPGGTPSCSTTLDGLVPTDALEEFATRAYTQEEGACSGYYVVGSANSARVEGVLTACDATTTSVGNEWREEAGTTRACQLFGWPGAIPESVEIDRARCRLAEQDWARLQQRREDCGLPPRTLVPNDGHTVAILTTPGEDEITGLNGRTGGAQPYRARAVEEGTCPPPLTRTYGEDATRYRGAGPTHCHAEGDALEQLSVLRMREPGTPGAGDPRQGATGGRTTGSAELIVDRDPCAMSCAPRGVDRMRSIAGLEELIVRSPQGTRRYADGLPETGVPLD</sequence>
<feature type="region of interest" description="Disordered" evidence="1">
    <location>
        <begin position="480"/>
        <end position="501"/>
    </location>
</feature>
<dbReference type="KEGG" id="samy:DB32_002570"/>
<dbReference type="EMBL" id="CP011125">
    <property type="protein sequence ID" value="AKF05421.1"/>
    <property type="molecule type" value="Genomic_DNA"/>
</dbReference>
<evidence type="ECO:0000256" key="1">
    <source>
        <dbReference type="SAM" id="MobiDB-lite"/>
    </source>
</evidence>